<dbReference type="FunFam" id="3.40.50.300:FF:000483">
    <property type="entry name" value="Sensor histidine kinase KdpD"/>
    <property type="match status" value="1"/>
</dbReference>
<reference evidence="16 17" key="1">
    <citation type="submission" date="2012-01" db="EMBL/GenBank/DDBJ databases">
        <title>Complete sequence of chromosome of Clostridium pasteurianum BC1.</title>
        <authorList>
            <consortium name="US DOE Joint Genome Institute"/>
            <person name="Lucas S."/>
            <person name="Han J."/>
            <person name="Lapidus A."/>
            <person name="Cheng J.-F."/>
            <person name="Goodwin L."/>
            <person name="Pitluck S."/>
            <person name="Peters L."/>
            <person name="Mikhailova N."/>
            <person name="Teshima H."/>
            <person name="Detter J.C."/>
            <person name="Han C."/>
            <person name="Tapia R."/>
            <person name="Land M."/>
            <person name="Hauser L."/>
            <person name="Kyrpides N."/>
            <person name="Ivanova N."/>
            <person name="Pagani I."/>
            <person name="Dunn J."/>
            <person name="Taghavi S."/>
            <person name="Francis A."/>
            <person name="van der Lelie D."/>
            <person name="Woyke T."/>
        </authorList>
    </citation>
    <scope>NUCLEOTIDE SEQUENCE [LARGE SCALE GENOMIC DNA]</scope>
    <source>
        <strain evidence="16 17">BC1</strain>
    </source>
</reference>
<keyword evidence="9" id="KW-0067">ATP-binding</keyword>
<dbReference type="SUPFAM" id="SSF47384">
    <property type="entry name" value="Homodimeric domain of signal transducing histidine kinase"/>
    <property type="match status" value="1"/>
</dbReference>
<dbReference type="EC" id="2.7.13.3" evidence="3"/>
<dbReference type="Pfam" id="PF02702">
    <property type="entry name" value="KdpD"/>
    <property type="match status" value="1"/>
</dbReference>
<comment type="subcellular location">
    <subcellularLocation>
        <location evidence="2">Membrane</location>
        <topology evidence="2">Multi-pass membrane protein</topology>
    </subcellularLocation>
</comment>
<keyword evidence="16" id="KW-0407">Ion channel</keyword>
<evidence type="ECO:0000256" key="3">
    <source>
        <dbReference type="ARBA" id="ARBA00012438"/>
    </source>
</evidence>
<keyword evidence="10 14" id="KW-1133">Transmembrane helix</keyword>
<feature type="domain" description="Histidine kinase" evidence="15">
    <location>
        <begin position="658"/>
        <end position="875"/>
    </location>
</feature>
<dbReference type="STRING" id="86416.Clopa_3992"/>
<keyword evidence="4" id="KW-0597">Phosphoprotein</keyword>
<comment type="function">
    <text evidence="13">Member of the two-component regulatory system KdpD/KdpE involved in the regulation of the kdp operon. KdpD may function as a membrane-associated protein kinase that phosphorylates KdpE in response to environmental signals.</text>
</comment>
<dbReference type="HOGENOM" id="CLU_000445_113_3_9"/>
<dbReference type="InterPro" id="IPR003661">
    <property type="entry name" value="HisK_dim/P_dom"/>
</dbReference>
<dbReference type="GO" id="GO:0005886">
    <property type="term" value="C:plasma membrane"/>
    <property type="evidence" value="ECO:0007669"/>
    <property type="project" value="TreeGrafter"/>
</dbReference>
<dbReference type="InterPro" id="IPR005467">
    <property type="entry name" value="His_kinase_dom"/>
</dbReference>
<feature type="transmembrane region" description="Helical" evidence="14">
    <location>
        <begin position="498"/>
        <end position="519"/>
    </location>
</feature>
<dbReference type="Gene3D" id="3.40.50.620">
    <property type="entry name" value="HUPs"/>
    <property type="match status" value="1"/>
</dbReference>
<keyword evidence="11" id="KW-0902">Two-component regulatory system</keyword>
<organism evidence="16 17">
    <name type="scientific">Clostridium pasteurianum BC1</name>
    <dbReference type="NCBI Taxonomy" id="86416"/>
    <lineage>
        <taxon>Bacteria</taxon>
        <taxon>Bacillati</taxon>
        <taxon>Bacillota</taxon>
        <taxon>Clostridia</taxon>
        <taxon>Eubacteriales</taxon>
        <taxon>Clostridiaceae</taxon>
        <taxon>Clostridium</taxon>
    </lineage>
</organism>
<dbReference type="PROSITE" id="PS50109">
    <property type="entry name" value="HIS_KIN"/>
    <property type="match status" value="1"/>
</dbReference>
<keyword evidence="17" id="KW-1185">Reference proteome</keyword>
<dbReference type="GO" id="GO:0034220">
    <property type="term" value="P:monoatomic ion transmembrane transport"/>
    <property type="evidence" value="ECO:0007669"/>
    <property type="project" value="UniProtKB-KW"/>
</dbReference>
<dbReference type="AlphaFoldDB" id="R4K6B5"/>
<dbReference type="FunFam" id="3.30.565.10:FF:000042">
    <property type="entry name" value="Two-component sensor histidine kinase KdpD"/>
    <property type="match status" value="1"/>
</dbReference>
<dbReference type="Pfam" id="PF13493">
    <property type="entry name" value="DUF4118"/>
    <property type="match status" value="1"/>
</dbReference>
<dbReference type="InterPro" id="IPR014729">
    <property type="entry name" value="Rossmann-like_a/b/a_fold"/>
</dbReference>
<comment type="catalytic activity">
    <reaction evidence="1">
        <text>ATP + protein L-histidine = ADP + protein N-phospho-L-histidine.</text>
        <dbReference type="EC" id="2.7.13.3"/>
    </reaction>
</comment>
<feature type="transmembrane region" description="Helical" evidence="14">
    <location>
        <begin position="386"/>
        <end position="405"/>
    </location>
</feature>
<dbReference type="KEGG" id="cpas:Clopa_3992"/>
<accession>R4K6B5</accession>
<feature type="transmembrane region" description="Helical" evidence="14">
    <location>
        <begin position="412"/>
        <end position="440"/>
    </location>
</feature>
<dbReference type="InterPro" id="IPR036097">
    <property type="entry name" value="HisK_dim/P_sf"/>
</dbReference>
<dbReference type="InterPro" id="IPR052023">
    <property type="entry name" value="Histidine_kinase_KdpD"/>
</dbReference>
<dbReference type="GO" id="GO:0005524">
    <property type="term" value="F:ATP binding"/>
    <property type="evidence" value="ECO:0007669"/>
    <property type="project" value="UniProtKB-KW"/>
</dbReference>
<dbReference type="InterPro" id="IPR029016">
    <property type="entry name" value="GAF-like_dom_sf"/>
</dbReference>
<evidence type="ECO:0000256" key="5">
    <source>
        <dbReference type="ARBA" id="ARBA00022679"/>
    </source>
</evidence>
<evidence type="ECO:0000256" key="13">
    <source>
        <dbReference type="ARBA" id="ARBA00057300"/>
    </source>
</evidence>
<evidence type="ECO:0000259" key="15">
    <source>
        <dbReference type="PROSITE" id="PS50109"/>
    </source>
</evidence>
<dbReference type="InterPro" id="IPR003852">
    <property type="entry name" value="Sig_transdc_His_kinase_KdpD_N"/>
</dbReference>
<name>R4K6B5_CLOPA</name>
<dbReference type="GO" id="GO:0000155">
    <property type="term" value="F:phosphorelay sensor kinase activity"/>
    <property type="evidence" value="ECO:0007669"/>
    <property type="project" value="InterPro"/>
</dbReference>
<dbReference type="SUPFAM" id="SSF52402">
    <property type="entry name" value="Adenine nucleotide alpha hydrolases-like"/>
    <property type="match status" value="1"/>
</dbReference>
<evidence type="ECO:0000256" key="4">
    <source>
        <dbReference type="ARBA" id="ARBA00022553"/>
    </source>
</evidence>
<dbReference type="RefSeq" id="WP_015617012.1">
    <property type="nucleotide sequence ID" value="NC_021182.1"/>
</dbReference>
<evidence type="ECO:0000313" key="16">
    <source>
        <dbReference type="EMBL" id="AGK98737.1"/>
    </source>
</evidence>
<evidence type="ECO:0000256" key="9">
    <source>
        <dbReference type="ARBA" id="ARBA00022840"/>
    </source>
</evidence>
<dbReference type="PANTHER" id="PTHR45569">
    <property type="entry name" value="SENSOR PROTEIN KDPD"/>
    <property type="match status" value="1"/>
</dbReference>
<keyword evidence="16" id="KW-0406">Ion transport</keyword>
<evidence type="ECO:0000256" key="14">
    <source>
        <dbReference type="SAM" id="Phobius"/>
    </source>
</evidence>
<dbReference type="SMART" id="SM00387">
    <property type="entry name" value="HATPase_c"/>
    <property type="match status" value="1"/>
</dbReference>
<keyword evidence="16" id="KW-0813">Transport</keyword>
<dbReference type="PRINTS" id="PR00344">
    <property type="entry name" value="BCTRLSENSOR"/>
</dbReference>
<evidence type="ECO:0000256" key="10">
    <source>
        <dbReference type="ARBA" id="ARBA00022989"/>
    </source>
</evidence>
<evidence type="ECO:0000256" key="6">
    <source>
        <dbReference type="ARBA" id="ARBA00022692"/>
    </source>
</evidence>
<dbReference type="Gene3D" id="3.40.50.300">
    <property type="entry name" value="P-loop containing nucleotide triphosphate hydrolases"/>
    <property type="match status" value="1"/>
</dbReference>
<dbReference type="GO" id="GO:0005737">
    <property type="term" value="C:cytoplasm"/>
    <property type="evidence" value="ECO:0007669"/>
    <property type="project" value="UniProtKB-ARBA"/>
</dbReference>
<keyword evidence="7" id="KW-0547">Nucleotide-binding</keyword>
<dbReference type="InterPro" id="IPR003594">
    <property type="entry name" value="HATPase_dom"/>
</dbReference>
<dbReference type="Proteomes" id="UP000013523">
    <property type="component" value="Chromosome"/>
</dbReference>
<keyword evidence="8 16" id="KW-0418">Kinase</keyword>
<dbReference type="Gene3D" id="1.10.287.130">
    <property type="match status" value="1"/>
</dbReference>
<dbReference type="EMBL" id="CP003261">
    <property type="protein sequence ID" value="AGK98737.1"/>
    <property type="molecule type" value="Genomic_DNA"/>
</dbReference>
<dbReference type="GO" id="GO:0042802">
    <property type="term" value="F:identical protein binding"/>
    <property type="evidence" value="ECO:0007669"/>
    <property type="project" value="UniProtKB-ARBA"/>
</dbReference>
<dbReference type="Pfam" id="PF02518">
    <property type="entry name" value="HATPase_c"/>
    <property type="match status" value="1"/>
</dbReference>
<evidence type="ECO:0000256" key="2">
    <source>
        <dbReference type="ARBA" id="ARBA00004141"/>
    </source>
</evidence>
<dbReference type="SUPFAM" id="SSF55874">
    <property type="entry name" value="ATPase domain of HSP90 chaperone/DNA topoisomerase II/histidine kinase"/>
    <property type="match status" value="1"/>
</dbReference>
<evidence type="ECO:0000256" key="7">
    <source>
        <dbReference type="ARBA" id="ARBA00022741"/>
    </source>
</evidence>
<dbReference type="InterPro" id="IPR038318">
    <property type="entry name" value="KdpD_sf"/>
</dbReference>
<dbReference type="SMART" id="SM00388">
    <property type="entry name" value="HisKA"/>
    <property type="match status" value="1"/>
</dbReference>
<dbReference type="Gene3D" id="3.30.565.10">
    <property type="entry name" value="Histidine kinase-like ATPase, C-terminal domain"/>
    <property type="match status" value="1"/>
</dbReference>
<dbReference type="CDD" id="cd00082">
    <property type="entry name" value="HisKA"/>
    <property type="match status" value="1"/>
</dbReference>
<dbReference type="Gene3D" id="3.30.450.40">
    <property type="match status" value="1"/>
</dbReference>
<keyword evidence="5" id="KW-0808">Transferase</keyword>
<evidence type="ECO:0000256" key="8">
    <source>
        <dbReference type="ARBA" id="ARBA00022777"/>
    </source>
</evidence>
<gene>
    <name evidence="16" type="ORF">Clopa_3992</name>
</gene>
<dbReference type="CDD" id="cd01987">
    <property type="entry name" value="USP_KdpD-like"/>
    <property type="match status" value="1"/>
</dbReference>
<feature type="transmembrane region" description="Helical" evidence="14">
    <location>
        <begin position="460"/>
        <end position="477"/>
    </location>
</feature>
<dbReference type="Pfam" id="PF00512">
    <property type="entry name" value="HisKA"/>
    <property type="match status" value="1"/>
</dbReference>
<evidence type="ECO:0000313" key="17">
    <source>
        <dbReference type="Proteomes" id="UP000013523"/>
    </source>
</evidence>
<protein>
    <recommendedName>
        <fullName evidence="3">histidine kinase</fullName>
        <ecNumber evidence="3">2.7.13.3</ecNumber>
    </recommendedName>
</protein>
<dbReference type="Gene3D" id="1.20.120.620">
    <property type="entry name" value="Backbone structure of the membrane domain of e. Coli histidine kinase receptor kdpd"/>
    <property type="match status" value="1"/>
</dbReference>
<dbReference type="InterPro" id="IPR036890">
    <property type="entry name" value="HATPase_C_sf"/>
</dbReference>
<dbReference type="SUPFAM" id="SSF55781">
    <property type="entry name" value="GAF domain-like"/>
    <property type="match status" value="1"/>
</dbReference>
<dbReference type="CDD" id="cd00075">
    <property type="entry name" value="HATPase"/>
    <property type="match status" value="1"/>
</dbReference>
<keyword evidence="12 14" id="KW-0472">Membrane</keyword>
<proteinExistence type="predicted"/>
<dbReference type="InterPro" id="IPR027417">
    <property type="entry name" value="P-loop_NTPase"/>
</dbReference>
<dbReference type="PANTHER" id="PTHR45569:SF1">
    <property type="entry name" value="SENSOR PROTEIN KDPD"/>
    <property type="match status" value="1"/>
</dbReference>
<dbReference type="eggNOG" id="COG2205">
    <property type="taxonomic scope" value="Bacteria"/>
</dbReference>
<dbReference type="OrthoDB" id="9806130at2"/>
<dbReference type="InterPro" id="IPR025201">
    <property type="entry name" value="KdpD_TM"/>
</dbReference>
<dbReference type="PATRIC" id="fig|86416.3.peg.3988"/>
<evidence type="ECO:0000256" key="12">
    <source>
        <dbReference type="ARBA" id="ARBA00023136"/>
    </source>
</evidence>
<keyword evidence="6 14" id="KW-0812">Transmembrane</keyword>
<evidence type="ECO:0000256" key="1">
    <source>
        <dbReference type="ARBA" id="ARBA00000085"/>
    </source>
</evidence>
<sequence length="880" mass="99801">MRGKLKIFFGYAAGVGKTYEMLREAQEIKESGEDIVIGYIEPHARPETIALTKGLEKIELKTIRYKGSTFREFDIDKALIRKPKIILVDELAHTNGIGQRNRKRWQDIEELLAAGIDVYTTVNVQHIESLNDVVENITHISVRETIPDKIFDEAEKVEIVDIEPDELLNRFKSGKIYRIEQVKRALLNFFTRNNLYALREIALRRIADRVNYEVESGRLAKREITVIPASEQILACISPSPSSAKVIRTAARMAENYHSKFVVLYISTTKAENLSKEDKKRLNLNFSLAEKLGGEIAQLYGDNVADQIIQYAKFRNITKLVIGKNYKRSSKILHFYAKDVVDKLMDSNAYIDVYVIPNSLYKKKREKLIRKLNRWNNFSLKEISESILIIGIATGIAQIFDYMGLNDTNEIMILILGVIIVYIRTTGYFIGVIASIVGVLMFNFLFTEPKYSLEIYDKNYLITFTIMLIVAFIVGNLTNRIQKESNNSYTREKRTQTLYMVSSKLLSAVGASDVISIGIKYTSRLINRTVVAYLSEDNKLSASFVYNNKSENENEILNRDENAVAYWCLLNGKEAGKGTDTFYGAKGYYVPIKIQEKILGVIGVSCLQGFLEPEQKFIVQTITGQIAIALDREILSSEQETSKVQIERERLRSNLLRSISHDLRSPLAGIKGSISTILEKGKVISEKTKEELLNGIYDDTEWLIRLVENLLSMTKFDEGNMDIIRNMELVEEVVSEAVQRSSKYSKDHKIKVNVPEKIIMVPMDGNLIEQVIINLLDNAAKFSPKYSIIEIKVYESEEDVIFQVIDNGCGIEEKILSNIFERFFTNGSKISDSRRGVGLGLAICKSIVEAHGGKITAANKKGGGAIFTFNIPKKHENLKK</sequence>
<dbReference type="InterPro" id="IPR004358">
    <property type="entry name" value="Sig_transdc_His_kin-like_C"/>
</dbReference>
<evidence type="ECO:0000256" key="11">
    <source>
        <dbReference type="ARBA" id="ARBA00023012"/>
    </source>
</evidence>